<accession>A0AAD9NB13</accession>
<keyword evidence="9" id="KW-1185">Reference proteome</keyword>
<keyword evidence="3" id="KW-0378">Hydrolase</keyword>
<evidence type="ECO:0000256" key="5">
    <source>
        <dbReference type="PIRSR" id="PIRSR600997-1"/>
    </source>
</evidence>
<evidence type="ECO:0000256" key="3">
    <source>
        <dbReference type="ARBA" id="ARBA00022801"/>
    </source>
</evidence>
<name>A0AAD9NB13_9ANNE</name>
<proteinExistence type="inferred from homology"/>
<feature type="signal peptide" evidence="6">
    <location>
        <begin position="1"/>
        <end position="19"/>
    </location>
</feature>
<feature type="chain" id="PRO_5042189096" description="Carboxylesterase type B domain-containing protein" evidence="6">
    <location>
        <begin position="20"/>
        <end position="613"/>
    </location>
</feature>
<dbReference type="Proteomes" id="UP001208570">
    <property type="component" value="Unassembled WGS sequence"/>
</dbReference>
<dbReference type="PROSITE" id="PS00941">
    <property type="entry name" value="CARBOXYLESTERASE_B_2"/>
    <property type="match status" value="1"/>
</dbReference>
<dbReference type="InterPro" id="IPR050654">
    <property type="entry name" value="AChE-related_enzymes"/>
</dbReference>
<evidence type="ECO:0000256" key="2">
    <source>
        <dbReference type="ARBA" id="ARBA00022487"/>
    </source>
</evidence>
<dbReference type="FunFam" id="3.40.50.1820:FF:000029">
    <property type="entry name" value="Acetylcholinesterase"/>
    <property type="match status" value="1"/>
</dbReference>
<dbReference type="SUPFAM" id="SSF53474">
    <property type="entry name" value="alpha/beta-Hydrolases"/>
    <property type="match status" value="1"/>
</dbReference>
<dbReference type="CDD" id="cd00312">
    <property type="entry name" value="Esterase_lipase"/>
    <property type="match status" value="1"/>
</dbReference>
<dbReference type="GO" id="GO:0005615">
    <property type="term" value="C:extracellular space"/>
    <property type="evidence" value="ECO:0007669"/>
    <property type="project" value="TreeGrafter"/>
</dbReference>
<feature type="domain" description="Carboxylesterase type B" evidence="7">
    <location>
        <begin position="29"/>
        <end position="558"/>
    </location>
</feature>
<evidence type="ECO:0000256" key="1">
    <source>
        <dbReference type="ARBA" id="ARBA00005964"/>
    </source>
</evidence>
<dbReference type="PANTHER" id="PTHR43918">
    <property type="entry name" value="ACETYLCHOLINESTERASE"/>
    <property type="match status" value="1"/>
</dbReference>
<keyword evidence="6" id="KW-0732">Signal</keyword>
<feature type="active site" description="Charge relay system" evidence="5">
    <location>
        <position position="356"/>
    </location>
</feature>
<dbReference type="InterPro" id="IPR002018">
    <property type="entry name" value="CarbesteraseB"/>
</dbReference>
<dbReference type="Pfam" id="PF00135">
    <property type="entry name" value="COesterase"/>
    <property type="match status" value="1"/>
</dbReference>
<keyword evidence="2" id="KW-0719">Serine esterase</keyword>
<dbReference type="GO" id="GO:0003990">
    <property type="term" value="F:acetylcholinesterase activity"/>
    <property type="evidence" value="ECO:0007669"/>
    <property type="project" value="TreeGrafter"/>
</dbReference>
<protein>
    <recommendedName>
        <fullName evidence="7">Carboxylesterase type B domain-containing protein</fullName>
    </recommendedName>
</protein>
<reference evidence="8" key="1">
    <citation type="journal article" date="2023" name="Mol. Biol. Evol.">
        <title>Third-Generation Sequencing Reveals the Adaptive Role of the Epigenome in Three Deep-Sea Polychaetes.</title>
        <authorList>
            <person name="Perez M."/>
            <person name="Aroh O."/>
            <person name="Sun Y."/>
            <person name="Lan Y."/>
            <person name="Juniper S.K."/>
            <person name="Young C.R."/>
            <person name="Angers B."/>
            <person name="Qian P.Y."/>
        </authorList>
    </citation>
    <scope>NUCLEOTIDE SEQUENCE</scope>
    <source>
        <strain evidence="8">P08H-3</strain>
    </source>
</reference>
<dbReference type="GO" id="GO:0019695">
    <property type="term" value="P:choline metabolic process"/>
    <property type="evidence" value="ECO:0007669"/>
    <property type="project" value="TreeGrafter"/>
</dbReference>
<dbReference type="Gene3D" id="3.40.50.1820">
    <property type="entry name" value="alpha/beta hydrolase"/>
    <property type="match status" value="1"/>
</dbReference>
<gene>
    <name evidence="8" type="ORF">LSH36_106g00042</name>
</gene>
<dbReference type="GO" id="GO:0005886">
    <property type="term" value="C:plasma membrane"/>
    <property type="evidence" value="ECO:0007669"/>
    <property type="project" value="TreeGrafter"/>
</dbReference>
<dbReference type="GO" id="GO:0006581">
    <property type="term" value="P:acetylcholine catabolic process"/>
    <property type="evidence" value="ECO:0007669"/>
    <property type="project" value="TreeGrafter"/>
</dbReference>
<dbReference type="AlphaFoldDB" id="A0AAD9NB13"/>
<feature type="active site" description="Acyl-ester intermediate" evidence="5">
    <location>
        <position position="229"/>
    </location>
</feature>
<comment type="caution">
    <text evidence="8">The sequence shown here is derived from an EMBL/GenBank/DDBJ whole genome shotgun (WGS) entry which is preliminary data.</text>
</comment>
<keyword evidence="4" id="KW-1015">Disulfide bond</keyword>
<dbReference type="EMBL" id="JAODUP010000106">
    <property type="protein sequence ID" value="KAK2162008.1"/>
    <property type="molecule type" value="Genomic_DNA"/>
</dbReference>
<evidence type="ECO:0000259" key="7">
    <source>
        <dbReference type="Pfam" id="PF00135"/>
    </source>
</evidence>
<organism evidence="8 9">
    <name type="scientific">Paralvinella palmiformis</name>
    <dbReference type="NCBI Taxonomy" id="53620"/>
    <lineage>
        <taxon>Eukaryota</taxon>
        <taxon>Metazoa</taxon>
        <taxon>Spiralia</taxon>
        <taxon>Lophotrochozoa</taxon>
        <taxon>Annelida</taxon>
        <taxon>Polychaeta</taxon>
        <taxon>Sedentaria</taxon>
        <taxon>Canalipalpata</taxon>
        <taxon>Terebellida</taxon>
        <taxon>Terebelliformia</taxon>
        <taxon>Alvinellidae</taxon>
        <taxon>Paralvinella</taxon>
    </lineage>
</organism>
<evidence type="ECO:0000256" key="6">
    <source>
        <dbReference type="SAM" id="SignalP"/>
    </source>
</evidence>
<dbReference type="InterPro" id="IPR029058">
    <property type="entry name" value="AB_hydrolase_fold"/>
</dbReference>
<dbReference type="PANTHER" id="PTHR43918:SF4">
    <property type="entry name" value="CARBOXYLIC ESTER HYDROLASE"/>
    <property type="match status" value="1"/>
</dbReference>
<dbReference type="InterPro" id="IPR000997">
    <property type="entry name" value="Cholinesterase"/>
</dbReference>
<sequence>MDALLCLMMWIAGWTTVLGAASTRRQTVELKTRLGKVCGYTETVLGKTVDTYWGLPYAKPPVGTLRFQRPESYGRWSGVWDATEMPNACPQVIDHSLNSFEGVTMWNPNTNISEDCLYLNIWTPTRRQQPTSPTPGRLRAVMVWIFGGGFYGGTSTLDWYDGRIMAAEGDVVVVSMQYRVGVMGFLYLGVSGAPGNVGLVDQQLAMQWIFNNIRDYGGDNRRITLFGESAGAASVSFHLLSPLSKETFHRAIMQSATALSPWALDTRQSAKAKSLEIASMVGCRADDDDEQVLLCMRRASVDEMTSKMWSVVDESVLQTPLAPIVDGYFLRRHPVDLVADAGFKPVPILLGVNHDEGAYFLPFSLPKLYNLSRNSIDTEEKYLRGVRRLMGNDDRLIGEIVAYEYKYPYHYTRRLSYMDIMDDIMGDYNFICPTLNFARAYAESGQPVYVYQFDHVSSRSPWPRWMGALHGYEIDTVFGQPLNDSLNYTMPEKELSQRVVQLWTNFGKTSNPTKREDGGSMVMHWPQYSPESRKYVVLNTTSPAIVLDGLRDRKCSFWRELIPKLRKWDGCHNNPGCQVACASTSTHGVHPLTVTVVTLLSAAFCQTFSSLSS</sequence>
<feature type="active site" description="Charge relay system" evidence="5">
    <location>
        <position position="470"/>
    </location>
</feature>
<evidence type="ECO:0000313" key="8">
    <source>
        <dbReference type="EMBL" id="KAK2162008.1"/>
    </source>
</evidence>
<evidence type="ECO:0000256" key="4">
    <source>
        <dbReference type="ARBA" id="ARBA00023157"/>
    </source>
</evidence>
<evidence type="ECO:0000313" key="9">
    <source>
        <dbReference type="Proteomes" id="UP001208570"/>
    </source>
</evidence>
<dbReference type="PRINTS" id="PR00878">
    <property type="entry name" value="CHOLNESTRASE"/>
</dbReference>
<comment type="similarity">
    <text evidence="1">Belongs to the type-B carboxylesterase/lipase family.</text>
</comment>
<dbReference type="InterPro" id="IPR019819">
    <property type="entry name" value="Carboxylesterase_B_CS"/>
</dbReference>